<dbReference type="AlphaFoldDB" id="A0A939B840"/>
<dbReference type="SUPFAM" id="SSF53474">
    <property type="entry name" value="alpha/beta-Hydrolases"/>
    <property type="match status" value="1"/>
</dbReference>
<name>A0A939B840_9BACT</name>
<comment type="caution">
    <text evidence="1">The sequence shown here is derived from an EMBL/GenBank/DDBJ whole genome shotgun (WGS) entry which is preliminary data.</text>
</comment>
<dbReference type="Gene3D" id="3.40.50.1820">
    <property type="entry name" value="alpha/beta hydrolase"/>
    <property type="match status" value="1"/>
</dbReference>
<dbReference type="InterPro" id="IPR029058">
    <property type="entry name" value="AB_hydrolase_fold"/>
</dbReference>
<dbReference type="Pfam" id="PF05728">
    <property type="entry name" value="UPF0227"/>
    <property type="match status" value="1"/>
</dbReference>
<evidence type="ECO:0000313" key="2">
    <source>
        <dbReference type="Proteomes" id="UP000706891"/>
    </source>
</evidence>
<dbReference type="PANTHER" id="PTHR35602">
    <property type="entry name" value="ESTERASE YQIA-RELATED"/>
    <property type="match status" value="1"/>
</dbReference>
<dbReference type="Gene3D" id="3.40.50.1000">
    <property type="entry name" value="HAD superfamily/HAD-like"/>
    <property type="match status" value="1"/>
</dbReference>
<dbReference type="RefSeq" id="WP_205105541.1">
    <property type="nucleotide sequence ID" value="NZ_JACJJG010000075.1"/>
</dbReference>
<dbReference type="EMBL" id="JACJJG010000075">
    <property type="protein sequence ID" value="MBM6674380.1"/>
    <property type="molecule type" value="Genomic_DNA"/>
</dbReference>
<reference evidence="1" key="2">
    <citation type="journal article" date="2021" name="Sci. Rep.">
        <title>The distribution of antibiotic resistance genes in chicken gut microbiota commensals.</title>
        <authorList>
            <person name="Juricova H."/>
            <person name="Matiasovicova J."/>
            <person name="Kubasova T."/>
            <person name="Cejkova D."/>
            <person name="Rychlik I."/>
        </authorList>
    </citation>
    <scope>NUCLEOTIDE SEQUENCE</scope>
    <source>
        <strain evidence="1">An824</strain>
    </source>
</reference>
<accession>A0A939B840</accession>
<reference evidence="1" key="1">
    <citation type="submission" date="2020-08" db="EMBL/GenBank/DDBJ databases">
        <authorList>
            <person name="Cejkova D."/>
            <person name="Kubasova T."/>
            <person name="Jahodarova E."/>
            <person name="Rychlik I."/>
        </authorList>
    </citation>
    <scope>NUCLEOTIDE SEQUENCE</scope>
    <source>
        <strain evidence="1">An824</strain>
    </source>
</reference>
<keyword evidence="2" id="KW-1185">Reference proteome</keyword>
<organism evidence="1 2">
    <name type="scientific">Marseilla massiliensis</name>
    <dbReference type="NCBI Taxonomy" id="1841864"/>
    <lineage>
        <taxon>Bacteria</taxon>
        <taxon>Pseudomonadati</taxon>
        <taxon>Bacteroidota</taxon>
        <taxon>Bacteroidia</taxon>
        <taxon>Bacteroidales</taxon>
        <taxon>Prevotellaceae</taxon>
        <taxon>Marseilla</taxon>
    </lineage>
</organism>
<dbReference type="InterPro" id="IPR008886">
    <property type="entry name" value="UPF0227/Esterase_YqiA"/>
</dbReference>
<sequence>MEINYKIQFPGMMKGKKILYVHGFASSGQSGTVTKIREMIPDATVVAPDLPLHPEEALALLRDTCAKEQPDLIIGTSMGGMYTEMLYGYDRIVVNPAFQMGDTMLKHGMLGKNTFLNPRQDGVQEFIVTKALVEEYKQITAQCFSAVTPEERDSRVFGLFGDADPVVHTMELFAEHYRNAISFHGEHRMNDTVLLHSVIPVVQWIDDRQEGRTRPVIYVGIDTLRDRYGKQQSSAMKAYRTLLENYTMYVVAQSPTNDPKYISDVASWVQDVVNVPAWNHLVFTNRLDLLYGDYLIEPSDDFGATDFVGTRIRFGDDTFKTWEEIIEFFGRLGGQ</sequence>
<evidence type="ECO:0000313" key="1">
    <source>
        <dbReference type="EMBL" id="MBM6674380.1"/>
    </source>
</evidence>
<proteinExistence type="predicted"/>
<dbReference type="InterPro" id="IPR023214">
    <property type="entry name" value="HAD_sf"/>
</dbReference>
<dbReference type="Proteomes" id="UP000706891">
    <property type="component" value="Unassembled WGS sequence"/>
</dbReference>
<protein>
    <submittedName>
        <fullName evidence="1">Esterase</fullName>
    </submittedName>
</protein>
<gene>
    <name evidence="1" type="ORF">H6A34_10905</name>
</gene>
<dbReference type="PANTHER" id="PTHR35602:SF3">
    <property type="entry name" value="ESTERASE YQIA"/>
    <property type="match status" value="1"/>
</dbReference>